<feature type="compositionally biased region" description="Basic and acidic residues" evidence="1">
    <location>
        <begin position="88"/>
        <end position="106"/>
    </location>
</feature>
<keyword evidence="3" id="KW-1185">Reference proteome</keyword>
<accession>A0A1P8JXG4</accession>
<evidence type="ECO:0000256" key="1">
    <source>
        <dbReference type="SAM" id="MobiDB-lite"/>
    </source>
</evidence>
<dbReference type="AlphaFoldDB" id="A0A1P8JXG4"/>
<dbReference type="KEGG" id="rhy:RD110_15625"/>
<feature type="region of interest" description="Disordered" evidence="1">
    <location>
        <begin position="78"/>
        <end position="156"/>
    </location>
</feature>
<protein>
    <submittedName>
        <fullName evidence="2">Uncharacterized protein</fullName>
    </submittedName>
</protein>
<dbReference type="RefSeq" id="WP_076200331.1">
    <property type="nucleotide sequence ID" value="NZ_CP019236.1"/>
</dbReference>
<reference evidence="2 3" key="1">
    <citation type="submission" date="2017-01" db="EMBL/GenBank/DDBJ databases">
        <authorList>
            <person name="Mah S.A."/>
            <person name="Swanson W.J."/>
            <person name="Moy G.W."/>
            <person name="Vacquier V.D."/>
        </authorList>
    </citation>
    <scope>NUCLEOTIDE SEQUENCE [LARGE SCALE GENOMIC DNA]</scope>
    <source>
        <strain evidence="2 3">DCY110</strain>
    </source>
</reference>
<dbReference type="STRING" id="1842727.RD110_15625"/>
<proteinExistence type="predicted"/>
<dbReference type="EMBL" id="CP019236">
    <property type="protein sequence ID" value="APW38452.1"/>
    <property type="molecule type" value="Genomic_DNA"/>
</dbReference>
<feature type="compositionally biased region" description="Gly residues" evidence="1">
    <location>
        <begin position="127"/>
        <end position="136"/>
    </location>
</feature>
<sequence>MNIPTSPLAVLDIVPGWAWAALLAAYMVHGCAVGHQRDVARLDAQAQKTRVSDLNTAIERNKGEAAQKLAAESERVRNAERALQAQKDAQEIRDAQAKTVSDDLRQKLRTAAGPAGRLRDPNAPTCTGGGSGGAGAEGAAPGHPADRPADGAETGGLLSTDLTGLLQRLTREADAINDAYASCKPTVINDKTAN</sequence>
<dbReference type="Proteomes" id="UP000186609">
    <property type="component" value="Chromosome"/>
</dbReference>
<evidence type="ECO:0000313" key="3">
    <source>
        <dbReference type="Proteomes" id="UP000186609"/>
    </source>
</evidence>
<organism evidence="2 3">
    <name type="scientific">Rhodoferax koreensis</name>
    <dbReference type="NCBI Taxonomy" id="1842727"/>
    <lineage>
        <taxon>Bacteria</taxon>
        <taxon>Pseudomonadati</taxon>
        <taxon>Pseudomonadota</taxon>
        <taxon>Betaproteobacteria</taxon>
        <taxon>Burkholderiales</taxon>
        <taxon>Comamonadaceae</taxon>
        <taxon>Rhodoferax</taxon>
    </lineage>
</organism>
<evidence type="ECO:0000313" key="2">
    <source>
        <dbReference type="EMBL" id="APW38452.1"/>
    </source>
</evidence>
<name>A0A1P8JXG4_9BURK</name>
<gene>
    <name evidence="2" type="ORF">RD110_15625</name>
</gene>